<proteinExistence type="predicted"/>
<organism evidence="1">
    <name type="scientific">Dichomitus squalens</name>
    <dbReference type="NCBI Taxonomy" id="114155"/>
    <lineage>
        <taxon>Eukaryota</taxon>
        <taxon>Fungi</taxon>
        <taxon>Dikarya</taxon>
        <taxon>Basidiomycota</taxon>
        <taxon>Agaricomycotina</taxon>
        <taxon>Agaricomycetes</taxon>
        <taxon>Polyporales</taxon>
        <taxon>Polyporaceae</taxon>
        <taxon>Dichomitus</taxon>
    </lineage>
</organism>
<accession>A0A4Q9P2A3</accession>
<evidence type="ECO:0000313" key="1">
    <source>
        <dbReference type="EMBL" id="TBU26774.1"/>
    </source>
</evidence>
<sequence>MFVRMPRRDLTDEGKALRLTLYANGHRPTNQEKWAVYAQIVALPGCQWYSRHLHSNWCSENDRVLANALRDYIVTCLHFVPNPTLQQMVLWANQAGYDERQVVAATLEEFLSRNYVGPPGNGGP</sequence>
<name>A0A4Q9P2A3_9APHY</name>
<dbReference type="Proteomes" id="UP000292957">
    <property type="component" value="Unassembled WGS sequence"/>
</dbReference>
<protein>
    <submittedName>
        <fullName evidence="1">Uncharacterized protein</fullName>
    </submittedName>
</protein>
<dbReference type="AlphaFoldDB" id="A0A4Q9P2A3"/>
<dbReference type="OrthoDB" id="2762089at2759"/>
<gene>
    <name evidence="1" type="ORF">BD311DRAFT_779464</name>
</gene>
<reference evidence="1" key="1">
    <citation type="submission" date="2019-01" db="EMBL/GenBank/DDBJ databases">
        <title>Draft genome sequences of three monokaryotic isolates of the white-rot basidiomycete fungus Dichomitus squalens.</title>
        <authorList>
            <consortium name="DOE Joint Genome Institute"/>
            <person name="Lopez S.C."/>
            <person name="Andreopoulos B."/>
            <person name="Pangilinan J."/>
            <person name="Lipzen A."/>
            <person name="Riley R."/>
            <person name="Ahrendt S."/>
            <person name="Ng V."/>
            <person name="Barry K."/>
            <person name="Daum C."/>
            <person name="Grigoriev I.V."/>
            <person name="Hilden K.S."/>
            <person name="Makela M.R."/>
            <person name="de Vries R.P."/>
        </authorList>
    </citation>
    <scope>NUCLEOTIDE SEQUENCE [LARGE SCALE GENOMIC DNA]</scope>
    <source>
        <strain evidence="1">OM18370.1</strain>
    </source>
</reference>
<dbReference type="EMBL" id="ML143441">
    <property type="protein sequence ID" value="TBU26774.1"/>
    <property type="molecule type" value="Genomic_DNA"/>
</dbReference>